<feature type="compositionally biased region" description="Low complexity" evidence="1">
    <location>
        <begin position="570"/>
        <end position="580"/>
    </location>
</feature>
<dbReference type="VEuPathDB" id="TriTrypDB:BSAL_26805"/>
<dbReference type="AlphaFoldDB" id="A0A0S4JIS3"/>
<feature type="compositionally biased region" description="Basic and acidic residues" evidence="1">
    <location>
        <begin position="239"/>
        <end position="251"/>
    </location>
</feature>
<feature type="region of interest" description="Disordered" evidence="1">
    <location>
        <begin position="355"/>
        <end position="412"/>
    </location>
</feature>
<feature type="region of interest" description="Disordered" evidence="1">
    <location>
        <begin position="133"/>
        <end position="295"/>
    </location>
</feature>
<feature type="compositionally biased region" description="Low complexity" evidence="1">
    <location>
        <begin position="317"/>
        <end position="330"/>
    </location>
</feature>
<protein>
    <submittedName>
        <fullName evidence="2">Uncharacterized protein</fullName>
    </submittedName>
</protein>
<name>A0A0S4JIS3_BODSA</name>
<organism evidence="2 3">
    <name type="scientific">Bodo saltans</name>
    <name type="common">Flagellated protozoan</name>
    <dbReference type="NCBI Taxonomy" id="75058"/>
    <lineage>
        <taxon>Eukaryota</taxon>
        <taxon>Discoba</taxon>
        <taxon>Euglenozoa</taxon>
        <taxon>Kinetoplastea</taxon>
        <taxon>Metakinetoplastina</taxon>
        <taxon>Eubodonida</taxon>
        <taxon>Bodonidae</taxon>
        <taxon>Bodo</taxon>
    </lineage>
</organism>
<dbReference type="EMBL" id="CYKH01001830">
    <property type="protein sequence ID" value="CUG90444.1"/>
    <property type="molecule type" value="Genomic_DNA"/>
</dbReference>
<evidence type="ECO:0000256" key="1">
    <source>
        <dbReference type="SAM" id="MobiDB-lite"/>
    </source>
</evidence>
<sequence>MMALAHAGNVAAQTTLKSKLILPSHRILEQRSFHQKLPADVPVPPLPPPAPVSFPSHTAALIHRPSVAYASTKASSTPQAAAAPLRRDSVNSNHSADGATGQQGQHPQSVVAVHHLSTPGKQPLLLSARKSEPFASLTPGGPPPLTLSITPRPSMSSPPFSADSHQSPKTPHQHKQQLGLHFNSPGRDEPRTPRPDHFSLSARMGGDAFSADADINNPSTMKITPRPSLPKPLTLPYDEFQHDTAHHHDSGGHNNNSTTTPLLNASSNTSNGDRGGDATTPPSTTKLNGGGGASMSRRRQLLYRYMEDFMDRSLSGAYSSTSPTAASAGGHHYGHDAHHHYKSLESPLLVVDPSASNASLEEGGQQQQQHSIGGVDWNSASPVSHDRQEGGGGHYYERGGSFSSASSPHRHHQVELLHHGGLEVTSPVGLLPRRSATPSSAASCQRHMMLKTFSSSSFYQLRQSEKLQEQRQQSVSYRRPHSSSSSTIPHSQQQQQQQHAPPSHSCNAAMVGTKRWCLTPPPHATYGQSLRLQAISYVGGGVDEPSPYFQGGQQRQSQSQQRNNERSKQRTSSSTTTRTK</sequence>
<feature type="compositionally biased region" description="Polar residues" evidence="1">
    <location>
        <begin position="153"/>
        <end position="170"/>
    </location>
</feature>
<feature type="compositionally biased region" description="Basic and acidic residues" evidence="1">
    <location>
        <begin position="186"/>
        <end position="197"/>
    </location>
</feature>
<keyword evidence="3" id="KW-1185">Reference proteome</keyword>
<feature type="compositionally biased region" description="Polar residues" evidence="1">
    <location>
        <begin position="90"/>
        <end position="108"/>
    </location>
</feature>
<feature type="region of interest" description="Disordered" evidence="1">
    <location>
        <begin position="72"/>
        <end position="108"/>
    </location>
</feature>
<evidence type="ECO:0000313" key="3">
    <source>
        <dbReference type="Proteomes" id="UP000051952"/>
    </source>
</evidence>
<gene>
    <name evidence="2" type="ORF">BSAL_26805</name>
</gene>
<reference evidence="3" key="1">
    <citation type="submission" date="2015-09" db="EMBL/GenBank/DDBJ databases">
        <authorList>
            <consortium name="Pathogen Informatics"/>
        </authorList>
    </citation>
    <scope>NUCLEOTIDE SEQUENCE [LARGE SCALE GENOMIC DNA]</scope>
    <source>
        <strain evidence="3">Lake Konstanz</strain>
    </source>
</reference>
<proteinExistence type="predicted"/>
<feature type="compositionally biased region" description="Low complexity" evidence="1">
    <location>
        <begin position="482"/>
        <end position="505"/>
    </location>
</feature>
<feature type="compositionally biased region" description="Polar residues" evidence="1">
    <location>
        <begin position="258"/>
        <end position="272"/>
    </location>
</feature>
<dbReference type="Proteomes" id="UP000051952">
    <property type="component" value="Unassembled WGS sequence"/>
</dbReference>
<feature type="compositionally biased region" description="Low complexity" evidence="1">
    <location>
        <begin position="550"/>
        <end position="562"/>
    </location>
</feature>
<feature type="region of interest" description="Disordered" evidence="1">
    <location>
        <begin position="465"/>
        <end position="507"/>
    </location>
</feature>
<feature type="region of interest" description="Disordered" evidence="1">
    <location>
        <begin position="538"/>
        <end position="580"/>
    </location>
</feature>
<feature type="region of interest" description="Disordered" evidence="1">
    <location>
        <begin position="317"/>
        <end position="338"/>
    </location>
</feature>
<accession>A0A0S4JIS3</accession>
<evidence type="ECO:0000313" key="2">
    <source>
        <dbReference type="EMBL" id="CUG90444.1"/>
    </source>
</evidence>